<evidence type="ECO:0000313" key="2">
    <source>
        <dbReference type="Proteomes" id="UP000240971"/>
    </source>
</evidence>
<protein>
    <submittedName>
        <fullName evidence="1">Uncharacterized protein</fullName>
    </submittedName>
</protein>
<evidence type="ECO:0000313" key="1">
    <source>
        <dbReference type="EMBL" id="PSL48231.1"/>
    </source>
</evidence>
<sequence length="180" mass="20613">MEYPGLNAIKTAFLICSCTLLCQITFGQKIMIDNSTNRKLNLQLEKSINMRNSVDSICMTYSTITIFVRNNKVIDSVMFTRECPEFIKVAFSEVLPVYKNVDWKNVLHPATPDYDILQPLSYNYSSKTCTDLITTAESKKMLKADLSLRNKKTTAFVLLPIDIKMFELCNYKLSPTHTKN</sequence>
<accession>A0A2P8HPU3</accession>
<dbReference type="EMBL" id="PYAW01000002">
    <property type="protein sequence ID" value="PSL48231.1"/>
    <property type="molecule type" value="Genomic_DNA"/>
</dbReference>
<gene>
    <name evidence="1" type="ORF">CLV51_1021096</name>
</gene>
<keyword evidence="2" id="KW-1185">Reference proteome</keyword>
<organism evidence="1 2">
    <name type="scientific">Chitinophaga niastensis</name>
    <dbReference type="NCBI Taxonomy" id="536980"/>
    <lineage>
        <taxon>Bacteria</taxon>
        <taxon>Pseudomonadati</taxon>
        <taxon>Bacteroidota</taxon>
        <taxon>Chitinophagia</taxon>
        <taxon>Chitinophagales</taxon>
        <taxon>Chitinophagaceae</taxon>
        <taxon>Chitinophaga</taxon>
    </lineage>
</organism>
<comment type="caution">
    <text evidence="1">The sequence shown here is derived from an EMBL/GenBank/DDBJ whole genome shotgun (WGS) entry which is preliminary data.</text>
</comment>
<reference evidence="1 2" key="1">
    <citation type="submission" date="2018-03" db="EMBL/GenBank/DDBJ databases">
        <title>Genomic Encyclopedia of Archaeal and Bacterial Type Strains, Phase II (KMG-II): from individual species to whole genera.</title>
        <authorList>
            <person name="Goeker M."/>
        </authorList>
    </citation>
    <scope>NUCLEOTIDE SEQUENCE [LARGE SCALE GENOMIC DNA]</scope>
    <source>
        <strain evidence="1 2">DSM 24859</strain>
    </source>
</reference>
<name>A0A2P8HPU3_CHINA</name>
<proteinExistence type="predicted"/>
<dbReference type="AlphaFoldDB" id="A0A2P8HPU3"/>
<dbReference type="Proteomes" id="UP000240971">
    <property type="component" value="Unassembled WGS sequence"/>
</dbReference>